<sequence>MGPILADTEMLWGVHTLKTGSNVQKKCSLMLCQSQTAAAGELCNGNKALVRHDL</sequence>
<gene>
    <name evidence="1" type="ORF">I79_025860</name>
</gene>
<reference evidence="2" key="1">
    <citation type="journal article" date="2011" name="Nat. Biotechnol.">
        <title>The genomic sequence of the Chinese hamster ovary (CHO)-K1 cell line.</title>
        <authorList>
            <person name="Xu X."/>
            <person name="Nagarajan H."/>
            <person name="Lewis N.E."/>
            <person name="Pan S."/>
            <person name="Cai Z."/>
            <person name="Liu X."/>
            <person name="Chen W."/>
            <person name="Xie M."/>
            <person name="Wang W."/>
            <person name="Hammond S."/>
            <person name="Andersen M.R."/>
            <person name="Neff N."/>
            <person name="Passarelli B."/>
            <person name="Koh W."/>
            <person name="Fan H.C."/>
            <person name="Wang J."/>
            <person name="Gui Y."/>
            <person name="Lee K.H."/>
            <person name="Betenbaugh M.J."/>
            <person name="Quake S.R."/>
            <person name="Famili I."/>
            <person name="Palsson B.O."/>
            <person name="Wang J."/>
        </authorList>
    </citation>
    <scope>NUCLEOTIDE SEQUENCE [LARGE SCALE GENOMIC DNA]</scope>
    <source>
        <strain evidence="2">CHO K1 cell line</strain>
    </source>
</reference>
<accession>G3IPF3</accession>
<dbReference type="AlphaFoldDB" id="G3IPF3"/>
<name>G3IPF3_CRIGR</name>
<evidence type="ECO:0000313" key="2">
    <source>
        <dbReference type="Proteomes" id="UP000001075"/>
    </source>
</evidence>
<protein>
    <submittedName>
        <fullName evidence="1">Uncharacterized protein</fullName>
    </submittedName>
</protein>
<proteinExistence type="predicted"/>
<dbReference type="Proteomes" id="UP000001075">
    <property type="component" value="Unassembled WGS sequence"/>
</dbReference>
<dbReference type="InParanoid" id="G3IPF3"/>
<evidence type="ECO:0000313" key="1">
    <source>
        <dbReference type="EMBL" id="EGV91457.1"/>
    </source>
</evidence>
<organism evidence="1 2">
    <name type="scientific">Cricetulus griseus</name>
    <name type="common">Chinese hamster</name>
    <name type="synonym">Cricetulus barabensis griseus</name>
    <dbReference type="NCBI Taxonomy" id="10029"/>
    <lineage>
        <taxon>Eukaryota</taxon>
        <taxon>Metazoa</taxon>
        <taxon>Chordata</taxon>
        <taxon>Craniata</taxon>
        <taxon>Vertebrata</taxon>
        <taxon>Euteleostomi</taxon>
        <taxon>Mammalia</taxon>
        <taxon>Eutheria</taxon>
        <taxon>Euarchontoglires</taxon>
        <taxon>Glires</taxon>
        <taxon>Rodentia</taxon>
        <taxon>Myomorpha</taxon>
        <taxon>Muroidea</taxon>
        <taxon>Cricetidae</taxon>
        <taxon>Cricetinae</taxon>
        <taxon>Cricetulus</taxon>
    </lineage>
</organism>
<dbReference type="EMBL" id="JH010792">
    <property type="protein sequence ID" value="EGV91457.1"/>
    <property type="molecule type" value="Genomic_DNA"/>
</dbReference>